<evidence type="ECO:0000256" key="1">
    <source>
        <dbReference type="SAM" id="MobiDB-lite"/>
    </source>
</evidence>
<protein>
    <submittedName>
        <fullName evidence="5">EamA domain-containing protein</fullName>
    </submittedName>
</protein>
<dbReference type="InterPro" id="IPR000620">
    <property type="entry name" value="EamA_dom"/>
</dbReference>
<dbReference type="GO" id="GO:0016020">
    <property type="term" value="C:membrane"/>
    <property type="evidence" value="ECO:0007669"/>
    <property type="project" value="InterPro"/>
</dbReference>
<feature type="compositionally biased region" description="Low complexity" evidence="1">
    <location>
        <begin position="16"/>
        <end position="32"/>
    </location>
</feature>
<dbReference type="SUPFAM" id="SSF103481">
    <property type="entry name" value="Multidrug resistance efflux transporter EmrE"/>
    <property type="match status" value="2"/>
</dbReference>
<reference evidence="5" key="2">
    <citation type="submission" date="2020-10" db="UniProtKB">
        <authorList>
            <consortium name="WormBaseParasite"/>
        </authorList>
    </citation>
    <scope>IDENTIFICATION</scope>
</reference>
<feature type="transmembrane region" description="Helical" evidence="2">
    <location>
        <begin position="327"/>
        <end position="349"/>
    </location>
</feature>
<keyword evidence="2" id="KW-0812">Transmembrane</keyword>
<feature type="transmembrane region" description="Helical" evidence="2">
    <location>
        <begin position="176"/>
        <end position="194"/>
    </location>
</feature>
<feature type="transmembrane region" description="Helical" evidence="2">
    <location>
        <begin position="116"/>
        <end position="134"/>
    </location>
</feature>
<feature type="transmembrane region" description="Helical" evidence="2">
    <location>
        <begin position="271"/>
        <end position="292"/>
    </location>
</feature>
<evidence type="ECO:0000313" key="4">
    <source>
        <dbReference type="Proteomes" id="UP000492821"/>
    </source>
</evidence>
<accession>A0A7E4V2J0</accession>
<keyword evidence="2" id="KW-1133">Transmembrane helix</keyword>
<organism evidence="4 5">
    <name type="scientific">Panagrellus redivivus</name>
    <name type="common">Microworm</name>
    <dbReference type="NCBI Taxonomy" id="6233"/>
    <lineage>
        <taxon>Eukaryota</taxon>
        <taxon>Metazoa</taxon>
        <taxon>Ecdysozoa</taxon>
        <taxon>Nematoda</taxon>
        <taxon>Chromadorea</taxon>
        <taxon>Rhabditida</taxon>
        <taxon>Tylenchina</taxon>
        <taxon>Panagrolaimomorpha</taxon>
        <taxon>Panagrolaimoidea</taxon>
        <taxon>Panagrolaimidae</taxon>
        <taxon>Panagrellus</taxon>
    </lineage>
</organism>
<dbReference type="Proteomes" id="UP000492821">
    <property type="component" value="Unassembled WGS sequence"/>
</dbReference>
<dbReference type="InterPro" id="IPR037185">
    <property type="entry name" value="EmrE-like"/>
</dbReference>
<sequence>MSTTQSSDYQLNPPVTMSRTRSTSSESSDSSPLRTTLVSIGVVISVALSWACATQFSKSALDLDHKKFYAPYSLVWFSTCFMTICYPVYLLYSIIRREPFSHTHHEAMQVFGKSGFTILQFFIRVVPFLLLWIGANYCYSQGLGHISASAASALMSSNVAMVGILSVIILRDRITFIKVFAVVLAIAGVVVISLDSEFAGSVIGVLLVIASALFAAFYKVLFKKLIGDASLGQVSAFMSGLGLINTTFNFIPTLILVLTDIDTIDFHYVPWGPLVGSAILGLLFNFIVNFGISLLNPLVISVGMLCGIPVSAIIDFIFRGMHATPKFIIGAVLILLSFIFSAFPIANLFSRFRGRKHTSYDVSSSS</sequence>
<feature type="transmembrane region" description="Helical" evidence="2">
    <location>
        <begin position="234"/>
        <end position="259"/>
    </location>
</feature>
<evidence type="ECO:0000256" key="2">
    <source>
        <dbReference type="SAM" id="Phobius"/>
    </source>
</evidence>
<feature type="transmembrane region" description="Helical" evidence="2">
    <location>
        <begin position="200"/>
        <end position="222"/>
    </location>
</feature>
<evidence type="ECO:0000313" key="5">
    <source>
        <dbReference type="WBParaSite" id="Pan_g15451.t1"/>
    </source>
</evidence>
<feature type="compositionally biased region" description="Polar residues" evidence="1">
    <location>
        <begin position="1"/>
        <end position="15"/>
    </location>
</feature>
<proteinExistence type="predicted"/>
<dbReference type="WBParaSite" id="Pan_g15451.t1">
    <property type="protein sequence ID" value="Pan_g15451.t1"/>
    <property type="gene ID" value="Pan_g15451"/>
</dbReference>
<feature type="transmembrane region" description="Helical" evidence="2">
    <location>
        <begin position="146"/>
        <end position="169"/>
    </location>
</feature>
<reference evidence="4" key="1">
    <citation type="journal article" date="2013" name="Genetics">
        <title>The draft genome and transcriptome of Panagrellus redivivus are shaped by the harsh demands of a free-living lifestyle.</title>
        <authorList>
            <person name="Srinivasan J."/>
            <person name="Dillman A.R."/>
            <person name="Macchietto M.G."/>
            <person name="Heikkinen L."/>
            <person name="Lakso M."/>
            <person name="Fracchia K.M."/>
            <person name="Antoshechkin I."/>
            <person name="Mortazavi A."/>
            <person name="Wong G."/>
            <person name="Sternberg P.W."/>
        </authorList>
    </citation>
    <scope>NUCLEOTIDE SEQUENCE [LARGE SCALE GENOMIC DNA]</scope>
    <source>
        <strain evidence="4">MT8872</strain>
    </source>
</reference>
<dbReference type="InterPro" id="IPR026505">
    <property type="entry name" value="Solute_c_fam_35_mem_F3/F4"/>
</dbReference>
<feature type="transmembrane region" description="Helical" evidence="2">
    <location>
        <begin position="37"/>
        <end position="56"/>
    </location>
</feature>
<feature type="transmembrane region" description="Helical" evidence="2">
    <location>
        <begin position="76"/>
        <end position="95"/>
    </location>
</feature>
<feature type="transmembrane region" description="Helical" evidence="2">
    <location>
        <begin position="299"/>
        <end position="321"/>
    </location>
</feature>
<keyword evidence="2" id="KW-0472">Membrane</keyword>
<dbReference type="Gene3D" id="1.10.3730.20">
    <property type="match status" value="1"/>
</dbReference>
<feature type="domain" description="EamA" evidence="3">
    <location>
        <begin position="41"/>
        <end position="193"/>
    </location>
</feature>
<feature type="region of interest" description="Disordered" evidence="1">
    <location>
        <begin position="1"/>
        <end position="32"/>
    </location>
</feature>
<dbReference type="PANTHER" id="PTHR19346:SF4">
    <property type="entry name" value="SUGAR PHOSPHATE TRANSPORTER DOMAIN-CONTAINING PROTEIN"/>
    <property type="match status" value="1"/>
</dbReference>
<dbReference type="Pfam" id="PF00892">
    <property type="entry name" value="EamA"/>
    <property type="match status" value="1"/>
</dbReference>
<evidence type="ECO:0000259" key="3">
    <source>
        <dbReference type="Pfam" id="PF00892"/>
    </source>
</evidence>
<dbReference type="PANTHER" id="PTHR19346">
    <property type="entry name" value="SUGAR PHOSPHATE TRANSPORTER DOMAIN-CONTAINING PROTEIN"/>
    <property type="match status" value="1"/>
</dbReference>
<dbReference type="AlphaFoldDB" id="A0A7E4V2J0"/>
<keyword evidence="4" id="KW-1185">Reference proteome</keyword>
<name>A0A7E4V2J0_PANRE</name>